<dbReference type="SUPFAM" id="SSF51556">
    <property type="entry name" value="Metallo-dependent hydrolases"/>
    <property type="match status" value="1"/>
</dbReference>
<dbReference type="InterPro" id="IPR032466">
    <property type="entry name" value="Metal_Hydrolase"/>
</dbReference>
<organism evidence="2 3">
    <name type="scientific">Petrolisthes manimaculis</name>
    <dbReference type="NCBI Taxonomy" id="1843537"/>
    <lineage>
        <taxon>Eukaryota</taxon>
        <taxon>Metazoa</taxon>
        <taxon>Ecdysozoa</taxon>
        <taxon>Arthropoda</taxon>
        <taxon>Crustacea</taxon>
        <taxon>Multicrustacea</taxon>
        <taxon>Malacostraca</taxon>
        <taxon>Eumalacostraca</taxon>
        <taxon>Eucarida</taxon>
        <taxon>Decapoda</taxon>
        <taxon>Pleocyemata</taxon>
        <taxon>Anomura</taxon>
        <taxon>Galatheoidea</taxon>
        <taxon>Porcellanidae</taxon>
        <taxon>Petrolisthes</taxon>
    </lineage>
</organism>
<dbReference type="Proteomes" id="UP001292094">
    <property type="component" value="Unassembled WGS sequence"/>
</dbReference>
<comment type="caution">
    <text evidence="2">The sequence shown here is derived from an EMBL/GenBank/DDBJ whole genome shotgun (WGS) entry which is preliminary data.</text>
</comment>
<comment type="catalytic activity">
    <reaction evidence="1">
        <text>an L-aminoacyl-L-amino acid + H2O = 2 an L-alpha-amino acid</text>
        <dbReference type="Rhea" id="RHEA:48940"/>
        <dbReference type="ChEBI" id="CHEBI:15377"/>
        <dbReference type="ChEBI" id="CHEBI:59869"/>
        <dbReference type="ChEBI" id="CHEBI:77460"/>
        <dbReference type="EC" id="3.4.13.19"/>
    </reaction>
</comment>
<evidence type="ECO:0000313" key="3">
    <source>
        <dbReference type="Proteomes" id="UP001292094"/>
    </source>
</evidence>
<dbReference type="Gene3D" id="3.20.20.140">
    <property type="entry name" value="Metal-dependent hydrolases"/>
    <property type="match status" value="1"/>
</dbReference>
<keyword evidence="1" id="KW-0378">Hydrolase</keyword>
<dbReference type="PANTHER" id="PTHR10443:SF47">
    <property type="entry name" value="DIPEPTIDASE"/>
    <property type="match status" value="1"/>
</dbReference>
<dbReference type="EMBL" id="JAWZYT010001535">
    <property type="protein sequence ID" value="KAK4311294.1"/>
    <property type="molecule type" value="Genomic_DNA"/>
</dbReference>
<dbReference type="GO" id="GO:0046872">
    <property type="term" value="F:metal ion binding"/>
    <property type="evidence" value="ECO:0007669"/>
    <property type="project" value="UniProtKB-UniRule"/>
</dbReference>
<name>A0AAE1PQ06_9EUCA</name>
<keyword evidence="1" id="KW-0862">Zinc</keyword>
<keyword evidence="1" id="KW-0482">Metalloprotease</keyword>
<dbReference type="GO" id="GO:0098552">
    <property type="term" value="C:side of membrane"/>
    <property type="evidence" value="ECO:0007669"/>
    <property type="project" value="UniProtKB-KW"/>
</dbReference>
<comment type="cofactor">
    <cofactor evidence="1">
        <name>Zn(2+)</name>
        <dbReference type="ChEBI" id="CHEBI:29105"/>
    </cofactor>
</comment>
<gene>
    <name evidence="2" type="ORF">Pmani_017189</name>
</gene>
<dbReference type="PANTHER" id="PTHR10443">
    <property type="entry name" value="MICROSOMAL DIPEPTIDASE"/>
    <property type="match status" value="1"/>
</dbReference>
<keyword evidence="1" id="KW-1015">Disulfide bond</keyword>
<keyword evidence="1" id="KW-0479">Metal-binding</keyword>
<keyword evidence="1" id="KW-0449">Lipoprotein</keyword>
<proteinExistence type="inferred from homology"/>
<comment type="subcellular location">
    <subcellularLocation>
        <location evidence="1">Membrane</location>
        <topology evidence="1">Lipid-anchor</topology>
        <topology evidence="1">GPI-anchor</topology>
    </subcellularLocation>
</comment>
<keyword evidence="1" id="KW-0336">GPI-anchor</keyword>
<evidence type="ECO:0000256" key="1">
    <source>
        <dbReference type="RuleBase" id="RU341113"/>
    </source>
</evidence>
<accession>A0AAE1PQ06</accession>
<dbReference type="GO" id="GO:0006508">
    <property type="term" value="P:proteolysis"/>
    <property type="evidence" value="ECO:0007669"/>
    <property type="project" value="UniProtKB-KW"/>
</dbReference>
<dbReference type="EC" id="3.4.13.19" evidence="1"/>
<reference evidence="2" key="1">
    <citation type="submission" date="2023-11" db="EMBL/GenBank/DDBJ databases">
        <title>Genome assemblies of two species of porcelain crab, Petrolisthes cinctipes and Petrolisthes manimaculis (Anomura: Porcellanidae).</title>
        <authorList>
            <person name="Angst P."/>
        </authorList>
    </citation>
    <scope>NUCLEOTIDE SEQUENCE</scope>
    <source>
        <strain evidence="2">PB745_02</strain>
        <tissue evidence="2">Gill</tissue>
    </source>
</reference>
<dbReference type="AlphaFoldDB" id="A0AAE1PQ06"/>
<keyword evidence="3" id="KW-1185">Reference proteome</keyword>
<dbReference type="GO" id="GO:0070573">
    <property type="term" value="F:metallodipeptidase activity"/>
    <property type="evidence" value="ECO:0007669"/>
    <property type="project" value="InterPro"/>
</dbReference>
<evidence type="ECO:0000313" key="2">
    <source>
        <dbReference type="EMBL" id="KAK4311294.1"/>
    </source>
</evidence>
<keyword evidence="1" id="KW-0645">Protease</keyword>
<sequence length="138" mass="15479">MSGVRQWTMEGAEFSSTYRMEGMYSVMVVMAAAAGCSCSALPVRVSPHASHEERLQAAHNLLSESPLIDGHNDLAWNVRMFLHNKLHSFNLSSDLTREKPWMNSPFSHTDLPRLRKGQVAAQVSLPIFTQPWLDRAVV</sequence>
<comment type="subunit">
    <text evidence="1">Homodimer; disulfide-linked.</text>
</comment>
<keyword evidence="1" id="KW-0325">Glycoprotein</keyword>
<comment type="similarity">
    <text evidence="1">Belongs to the metallo-dependent hydrolases superfamily. Peptidase M19 family.</text>
</comment>
<dbReference type="InterPro" id="IPR008257">
    <property type="entry name" value="Pept_M19"/>
</dbReference>
<dbReference type="PROSITE" id="PS51365">
    <property type="entry name" value="RENAL_DIPEPTIDASE_2"/>
    <property type="match status" value="1"/>
</dbReference>
<protein>
    <recommendedName>
        <fullName evidence="1">Dipeptidase</fullName>
        <ecNumber evidence="1">3.4.13.19</ecNumber>
    </recommendedName>
</protein>
<keyword evidence="1" id="KW-0224">Dipeptidase</keyword>
<keyword evidence="1" id="KW-0472">Membrane</keyword>